<protein>
    <submittedName>
        <fullName evidence="1">Uncharacterized protein</fullName>
    </submittedName>
</protein>
<gene>
    <name evidence="1" type="ORF">PORY_001061</name>
</gene>
<keyword evidence="2" id="KW-1185">Reference proteome</keyword>
<accession>A0ACB7CDN9</accession>
<reference evidence="1 2" key="1">
    <citation type="journal article" date="2021" name="Commun. Biol.">
        <title>Genomic insights into the host specific adaptation of the Pneumocystis genus.</title>
        <authorList>
            <person name="Cisse O.H."/>
            <person name="Ma L."/>
            <person name="Dekker J.P."/>
            <person name="Khil P.P."/>
            <person name="Youn J.-H."/>
            <person name="Brenchley J.M."/>
            <person name="Blair R."/>
            <person name="Pahar B."/>
            <person name="Chabe M."/>
            <person name="Van Rompay K.K.A."/>
            <person name="Keesler R."/>
            <person name="Sukura A."/>
            <person name="Hirsch V."/>
            <person name="Kutty G."/>
            <person name="Liu Y."/>
            <person name="Peng L."/>
            <person name="Chen J."/>
            <person name="Song J."/>
            <person name="Weissenbacher-Lang C."/>
            <person name="Xu J."/>
            <person name="Upham N.S."/>
            <person name="Stajich J.E."/>
            <person name="Cuomo C.A."/>
            <person name="Cushion M.T."/>
            <person name="Kovacs J.A."/>
        </authorList>
    </citation>
    <scope>NUCLEOTIDE SEQUENCE [LARGE SCALE GENOMIC DNA]</scope>
    <source>
        <strain evidence="1 2">RABM</strain>
    </source>
</reference>
<dbReference type="EMBL" id="JABTEG010000003">
    <property type="protein sequence ID" value="KAG4305505.1"/>
    <property type="molecule type" value="Genomic_DNA"/>
</dbReference>
<name>A0ACB7CDN9_9ASCO</name>
<organism evidence="1 2">
    <name type="scientific">Pneumocystis oryctolagi</name>
    <dbReference type="NCBI Taxonomy" id="42067"/>
    <lineage>
        <taxon>Eukaryota</taxon>
        <taxon>Fungi</taxon>
        <taxon>Dikarya</taxon>
        <taxon>Ascomycota</taxon>
        <taxon>Taphrinomycotina</taxon>
        <taxon>Pneumocystomycetes</taxon>
        <taxon>Pneumocystaceae</taxon>
        <taxon>Pneumocystis</taxon>
    </lineage>
</organism>
<evidence type="ECO:0000313" key="1">
    <source>
        <dbReference type="EMBL" id="KAG4305505.1"/>
    </source>
</evidence>
<comment type="caution">
    <text evidence="1">The sequence shown here is derived from an EMBL/GenBank/DDBJ whole genome shotgun (WGS) entry which is preliminary data.</text>
</comment>
<dbReference type="Proteomes" id="UP000768646">
    <property type="component" value="Unassembled WGS sequence"/>
</dbReference>
<sequence>MLVILVRHGETDFNKNGRIQGSLNIPLNLTGNKQAIDLLKYLCTLKIDKVVCSNLERAKQTIEPFLKRNPHIPCQYFPELQENCMGSLNGLTWKEIKLKLKQEKTRIDDYGENKTEFIRRVVGFWKMEILPMKNDISTVLVVTHGGYIATLVLQLYKQGLLHIPQNITISGPPENCSISIINVYHDSFYELISYSDNTYLFSEDNS</sequence>
<proteinExistence type="predicted"/>
<evidence type="ECO:0000313" key="2">
    <source>
        <dbReference type="Proteomes" id="UP000768646"/>
    </source>
</evidence>